<evidence type="ECO:0000313" key="2">
    <source>
        <dbReference type="Proteomes" id="UP001603857"/>
    </source>
</evidence>
<gene>
    <name evidence="1" type="ORF">Fmac_001626</name>
</gene>
<dbReference type="Proteomes" id="UP001603857">
    <property type="component" value="Unassembled WGS sequence"/>
</dbReference>
<proteinExistence type="predicted"/>
<keyword evidence="2" id="KW-1185">Reference proteome</keyword>
<protein>
    <submittedName>
        <fullName evidence="1">Uncharacterized protein</fullName>
    </submittedName>
</protein>
<organism evidence="1 2">
    <name type="scientific">Flemingia macrophylla</name>
    <dbReference type="NCBI Taxonomy" id="520843"/>
    <lineage>
        <taxon>Eukaryota</taxon>
        <taxon>Viridiplantae</taxon>
        <taxon>Streptophyta</taxon>
        <taxon>Embryophyta</taxon>
        <taxon>Tracheophyta</taxon>
        <taxon>Spermatophyta</taxon>
        <taxon>Magnoliopsida</taxon>
        <taxon>eudicotyledons</taxon>
        <taxon>Gunneridae</taxon>
        <taxon>Pentapetalae</taxon>
        <taxon>rosids</taxon>
        <taxon>fabids</taxon>
        <taxon>Fabales</taxon>
        <taxon>Fabaceae</taxon>
        <taxon>Papilionoideae</taxon>
        <taxon>50 kb inversion clade</taxon>
        <taxon>NPAAA clade</taxon>
        <taxon>indigoferoid/millettioid clade</taxon>
        <taxon>Phaseoleae</taxon>
        <taxon>Flemingia</taxon>
    </lineage>
</organism>
<accession>A0ABD1NI82</accession>
<sequence>MLVIFLNSLMNKAANVDTEVAMNHEKDIINKQCHKNLLSVLDGEVEEEKEEEMITPDK</sequence>
<dbReference type="EMBL" id="JBGMDY010000001">
    <property type="protein sequence ID" value="KAL2347626.1"/>
    <property type="molecule type" value="Genomic_DNA"/>
</dbReference>
<comment type="caution">
    <text evidence="1">The sequence shown here is derived from an EMBL/GenBank/DDBJ whole genome shotgun (WGS) entry which is preliminary data.</text>
</comment>
<dbReference type="AlphaFoldDB" id="A0ABD1NI82"/>
<evidence type="ECO:0000313" key="1">
    <source>
        <dbReference type="EMBL" id="KAL2347626.1"/>
    </source>
</evidence>
<reference evidence="1 2" key="1">
    <citation type="submission" date="2024-08" db="EMBL/GenBank/DDBJ databases">
        <title>Insights into the chromosomal genome structure of Flemingia macrophylla.</title>
        <authorList>
            <person name="Ding Y."/>
            <person name="Zhao Y."/>
            <person name="Bi W."/>
            <person name="Wu M."/>
            <person name="Zhao G."/>
            <person name="Gong Y."/>
            <person name="Li W."/>
            <person name="Zhang P."/>
        </authorList>
    </citation>
    <scope>NUCLEOTIDE SEQUENCE [LARGE SCALE GENOMIC DNA]</scope>
    <source>
        <strain evidence="1">DYQJB</strain>
        <tissue evidence="1">Leaf</tissue>
    </source>
</reference>
<name>A0ABD1NI82_9FABA</name>